<dbReference type="InterPro" id="IPR011990">
    <property type="entry name" value="TPR-like_helical_dom_sf"/>
</dbReference>
<dbReference type="InterPro" id="IPR010982">
    <property type="entry name" value="Lambda_DNA-bd_dom_sf"/>
</dbReference>
<dbReference type="Gene3D" id="1.25.40.10">
    <property type="entry name" value="Tetratricopeptide repeat domain"/>
    <property type="match status" value="1"/>
</dbReference>
<proteinExistence type="predicted"/>
<reference evidence="1 2" key="1">
    <citation type="submission" date="2020-03" db="EMBL/GenBank/DDBJ databases">
        <title>Soil Listeria distribution.</title>
        <authorList>
            <person name="Liao J."/>
            <person name="Wiedmann M."/>
        </authorList>
    </citation>
    <scope>NUCLEOTIDE SEQUENCE [LARGE SCALE GENOMIC DNA]</scope>
    <source>
        <strain evidence="1 2">FSL L7-1833</strain>
    </source>
</reference>
<evidence type="ECO:0000313" key="2">
    <source>
        <dbReference type="Proteomes" id="UP000532866"/>
    </source>
</evidence>
<evidence type="ECO:0000313" key="1">
    <source>
        <dbReference type="EMBL" id="MBC1333611.1"/>
    </source>
</evidence>
<accession>A0A7X1BWC8</accession>
<dbReference type="SUPFAM" id="SSF47413">
    <property type="entry name" value="lambda repressor-like DNA-binding domains"/>
    <property type="match status" value="1"/>
</dbReference>
<sequence length="304" mass="36548">MKKTGTTLREIRENAMLSATKFYRGILSLQYAYRVEANTQLLSKEKMNELLDRHNMLIDEFYFVQRDYKLTELEEILYEFFQMKSTLDVKKMQSFVQTIDDKLADRENQFYENLKQIMLAYIDFNKTQNIESIRSVIQVIWIQLAKKNQWSYCELVLMCNVVFVFELDDLESMIKRLFKELNRYQQFKNIDELQVKAWFNYCTILRINGRMKETKTLLRNALERSIILNNGFLIYECKFRLYELDWVENEIEHREVLHDQVQRIIDALHLMEREAEAIDLVQDWKKRTGTQLKITGKSYVAAGV</sequence>
<dbReference type="PANTHER" id="PTHR37038">
    <property type="entry name" value="TRANSCRIPTIONAL REGULATOR-RELATED"/>
    <property type="match status" value="1"/>
</dbReference>
<protein>
    <recommendedName>
        <fullName evidence="3">Transcriptional regulator</fullName>
    </recommendedName>
</protein>
<dbReference type="GO" id="GO:0003677">
    <property type="term" value="F:DNA binding"/>
    <property type="evidence" value="ECO:0007669"/>
    <property type="project" value="InterPro"/>
</dbReference>
<dbReference type="AlphaFoldDB" id="A0A7X1BWC8"/>
<gene>
    <name evidence="1" type="ORF">HB759_16835</name>
</gene>
<organism evidence="1 2">
    <name type="scientific">Listeria booriae</name>
    <dbReference type="NCBI Taxonomy" id="1552123"/>
    <lineage>
        <taxon>Bacteria</taxon>
        <taxon>Bacillati</taxon>
        <taxon>Bacillota</taxon>
        <taxon>Bacilli</taxon>
        <taxon>Bacillales</taxon>
        <taxon>Listeriaceae</taxon>
        <taxon>Listeria</taxon>
    </lineage>
</organism>
<dbReference type="EMBL" id="JAAROL010000016">
    <property type="protein sequence ID" value="MBC1333611.1"/>
    <property type="molecule type" value="Genomic_DNA"/>
</dbReference>
<comment type="caution">
    <text evidence="1">The sequence shown here is derived from an EMBL/GenBank/DDBJ whole genome shotgun (WGS) entry which is preliminary data.</text>
</comment>
<dbReference type="Proteomes" id="UP000532866">
    <property type="component" value="Unassembled WGS sequence"/>
</dbReference>
<dbReference type="InterPro" id="IPR053163">
    <property type="entry name" value="HTH-type_regulator_Rgg"/>
</dbReference>
<name>A0A7X1BWC8_9LIST</name>
<evidence type="ECO:0008006" key="3">
    <source>
        <dbReference type="Google" id="ProtNLM"/>
    </source>
</evidence>
<dbReference type="RefSeq" id="WP_185364137.1">
    <property type="nucleotide sequence ID" value="NZ_JAAROL010000016.1"/>
</dbReference>